<accession>A0ABX2I3X4</accession>
<feature type="transmembrane region" description="Helical" evidence="1">
    <location>
        <begin position="81"/>
        <end position="105"/>
    </location>
</feature>
<gene>
    <name evidence="2" type="ORF">G5A70_02125</name>
</gene>
<evidence type="ECO:0000256" key="1">
    <source>
        <dbReference type="SAM" id="Phobius"/>
    </source>
</evidence>
<proteinExistence type="predicted"/>
<comment type="caution">
    <text evidence="2">The sequence shown here is derived from an EMBL/GenBank/DDBJ whole genome shotgun (WGS) entry which is preliminary data.</text>
</comment>
<dbReference type="Pfam" id="PF19639">
    <property type="entry name" value="DUF6142"/>
    <property type="match status" value="1"/>
</dbReference>
<sequence length="106" mass="11297">MAKKRYKYDFAKKKHSEKGVTSSVFAGISLGIFCIAAICSLAFHGKGGLYLGAMGLIAIGLSIYGFILGLKSFSEKNRDQLFCKIGAAGNGVLMVIWLGLFLLGLA</sequence>
<evidence type="ECO:0000313" key="3">
    <source>
        <dbReference type="Proteomes" id="UP000822142"/>
    </source>
</evidence>
<feature type="transmembrane region" description="Helical" evidence="1">
    <location>
        <begin position="20"/>
        <end position="43"/>
    </location>
</feature>
<name>A0ABX2I3X4_BLAHA</name>
<dbReference type="EMBL" id="JAAITA010000002">
    <property type="protein sequence ID" value="NSJ85005.1"/>
    <property type="molecule type" value="Genomic_DNA"/>
</dbReference>
<dbReference type="InterPro" id="IPR046140">
    <property type="entry name" value="DUF6142"/>
</dbReference>
<keyword evidence="1" id="KW-0812">Transmembrane</keyword>
<keyword evidence="3" id="KW-1185">Reference proteome</keyword>
<protein>
    <recommendedName>
        <fullName evidence="4">Calcium:proton exchanger</fullName>
    </recommendedName>
</protein>
<dbReference type="Proteomes" id="UP000822142">
    <property type="component" value="Unassembled WGS sequence"/>
</dbReference>
<feature type="transmembrane region" description="Helical" evidence="1">
    <location>
        <begin position="49"/>
        <end position="69"/>
    </location>
</feature>
<reference evidence="2 3" key="1">
    <citation type="journal article" date="2020" name="Cell Host Microbe">
        <title>Functional and Genomic Variation between Human-Derived Isolates of Lachnospiraceae Reveals Inter- and Intra-Species Diversity.</title>
        <authorList>
            <person name="Sorbara M.T."/>
            <person name="Littmann E.R."/>
            <person name="Fontana E."/>
            <person name="Moody T.U."/>
            <person name="Kohout C.E."/>
            <person name="Gjonbalaj M."/>
            <person name="Eaton V."/>
            <person name="Seok R."/>
            <person name="Leiner I.M."/>
            <person name="Pamer E.G."/>
        </authorList>
    </citation>
    <scope>NUCLEOTIDE SEQUENCE [LARGE SCALE GENOMIC DNA]</scope>
    <source>
        <strain evidence="2 3">MSK.15.26</strain>
    </source>
</reference>
<keyword evidence="1" id="KW-0472">Membrane</keyword>
<keyword evidence="1" id="KW-1133">Transmembrane helix</keyword>
<evidence type="ECO:0008006" key="4">
    <source>
        <dbReference type="Google" id="ProtNLM"/>
    </source>
</evidence>
<dbReference type="RefSeq" id="WP_173747556.1">
    <property type="nucleotide sequence ID" value="NZ_JAAITA010000002.1"/>
</dbReference>
<evidence type="ECO:0000313" key="2">
    <source>
        <dbReference type="EMBL" id="NSJ85005.1"/>
    </source>
</evidence>
<organism evidence="2 3">
    <name type="scientific">Blautia hansenii</name>
    <name type="common">Ruminococcus hansenii</name>
    <dbReference type="NCBI Taxonomy" id="1322"/>
    <lineage>
        <taxon>Bacteria</taxon>
        <taxon>Bacillati</taxon>
        <taxon>Bacillota</taxon>
        <taxon>Clostridia</taxon>
        <taxon>Lachnospirales</taxon>
        <taxon>Lachnospiraceae</taxon>
        <taxon>Blautia</taxon>
    </lineage>
</organism>